<evidence type="ECO:0000313" key="1">
    <source>
        <dbReference type="EMBL" id="QKF52339.1"/>
    </source>
</evidence>
<protein>
    <submittedName>
        <fullName evidence="1">Uncharacterized protein</fullName>
    </submittedName>
</protein>
<name>A0A6M8MC93_9PSED</name>
<dbReference type="KEGG" id="pgg:FX982_03321"/>
<sequence>MSGRTGSVIGKSMYTNIFLLVEHGRDQGEVSVLGWFDDERAAQDTAEAMEWKAYRDEAKRHHQWSSEPPLPPDQTAHRRFWVKGISKFSHTPAPRSWAVH</sequence>
<gene>
    <name evidence="1" type="ORF">FX982_03321</name>
</gene>
<keyword evidence="2" id="KW-1185">Reference proteome</keyword>
<accession>A0A6M8MC93</accession>
<dbReference type="Proteomes" id="UP000501989">
    <property type="component" value="Chromosome"/>
</dbReference>
<reference evidence="2" key="1">
    <citation type="submission" date="2019-12" db="EMBL/GenBank/DDBJ databases">
        <title>Endophytic bacteria associated with Panax ginseng seedlings.</title>
        <authorList>
            <person name="Park J.M."/>
            <person name="Shin R."/>
            <person name="Jo S.H."/>
        </authorList>
    </citation>
    <scope>NUCLEOTIDE SEQUENCE [LARGE SCALE GENOMIC DNA]</scope>
    <source>
        <strain evidence="2">PgKB30</strain>
    </source>
</reference>
<dbReference type="AlphaFoldDB" id="A0A6M8MC93"/>
<dbReference type="EMBL" id="CP053746">
    <property type="protein sequence ID" value="QKF52339.1"/>
    <property type="molecule type" value="Genomic_DNA"/>
</dbReference>
<evidence type="ECO:0000313" key="2">
    <source>
        <dbReference type="Proteomes" id="UP000501989"/>
    </source>
</evidence>
<organism evidence="1 2">
    <name type="scientific">Pseudomonas graminis</name>
    <dbReference type="NCBI Taxonomy" id="158627"/>
    <lineage>
        <taxon>Bacteria</taxon>
        <taxon>Pseudomonadati</taxon>
        <taxon>Pseudomonadota</taxon>
        <taxon>Gammaproteobacteria</taxon>
        <taxon>Pseudomonadales</taxon>
        <taxon>Pseudomonadaceae</taxon>
        <taxon>Pseudomonas</taxon>
    </lineage>
</organism>
<proteinExistence type="predicted"/>